<dbReference type="Gene3D" id="1.10.10.10">
    <property type="entry name" value="Winged helix-like DNA-binding domain superfamily/Winged helix DNA-binding domain"/>
    <property type="match status" value="1"/>
</dbReference>
<evidence type="ECO:0000256" key="3">
    <source>
        <dbReference type="ARBA" id="ARBA00023163"/>
    </source>
</evidence>
<dbReference type="AlphaFoldDB" id="A0A379FJN1"/>
<evidence type="ECO:0000256" key="2">
    <source>
        <dbReference type="ARBA" id="ARBA00023125"/>
    </source>
</evidence>
<dbReference type="PROSITE" id="PS50995">
    <property type="entry name" value="HTH_MARR_2"/>
    <property type="match status" value="1"/>
</dbReference>
<keyword evidence="1" id="KW-0805">Transcription regulation</keyword>
<accession>A0A379FJN1</accession>
<reference evidence="5 6" key="1">
    <citation type="submission" date="2018-06" db="EMBL/GenBank/DDBJ databases">
        <authorList>
            <consortium name="Pathogen Informatics"/>
            <person name="Doyle S."/>
        </authorList>
    </citation>
    <scope>NUCLEOTIDE SEQUENCE [LARGE SCALE GENOMIC DNA]</scope>
    <source>
        <strain evidence="5 6">NCTC11938</strain>
    </source>
</reference>
<dbReference type="Proteomes" id="UP000254191">
    <property type="component" value="Unassembled WGS sequence"/>
</dbReference>
<protein>
    <submittedName>
        <fullName evidence="5">MarR-family transcriptional regulator</fullName>
    </submittedName>
</protein>
<dbReference type="RefSeq" id="WP_004245379.1">
    <property type="nucleotide sequence ID" value="NZ_CAXOOP010000012.1"/>
</dbReference>
<dbReference type="SMART" id="SM00347">
    <property type="entry name" value="HTH_MARR"/>
    <property type="match status" value="1"/>
</dbReference>
<organism evidence="5 6">
    <name type="scientific">Proteus mirabilis</name>
    <dbReference type="NCBI Taxonomy" id="584"/>
    <lineage>
        <taxon>Bacteria</taxon>
        <taxon>Pseudomonadati</taxon>
        <taxon>Pseudomonadota</taxon>
        <taxon>Gammaproteobacteria</taxon>
        <taxon>Enterobacterales</taxon>
        <taxon>Morganellaceae</taxon>
        <taxon>Proteus</taxon>
    </lineage>
</organism>
<evidence type="ECO:0000259" key="4">
    <source>
        <dbReference type="PROSITE" id="PS50995"/>
    </source>
</evidence>
<dbReference type="PANTHER" id="PTHR35790:SF4">
    <property type="entry name" value="HTH-TYPE TRANSCRIPTIONAL REGULATOR PCHR"/>
    <property type="match status" value="1"/>
</dbReference>
<dbReference type="GO" id="GO:0003700">
    <property type="term" value="F:DNA-binding transcription factor activity"/>
    <property type="evidence" value="ECO:0007669"/>
    <property type="project" value="InterPro"/>
</dbReference>
<evidence type="ECO:0000313" key="5">
    <source>
        <dbReference type="EMBL" id="SUC21468.1"/>
    </source>
</evidence>
<dbReference type="InterPro" id="IPR036388">
    <property type="entry name" value="WH-like_DNA-bd_sf"/>
</dbReference>
<feature type="domain" description="HTH marR-type" evidence="4">
    <location>
        <begin position="8"/>
        <end position="150"/>
    </location>
</feature>
<proteinExistence type="predicted"/>
<keyword evidence="3" id="KW-0804">Transcription</keyword>
<evidence type="ECO:0000256" key="1">
    <source>
        <dbReference type="ARBA" id="ARBA00023015"/>
    </source>
</evidence>
<dbReference type="SUPFAM" id="SSF46785">
    <property type="entry name" value="Winged helix' DNA-binding domain"/>
    <property type="match status" value="1"/>
</dbReference>
<dbReference type="InterPro" id="IPR036390">
    <property type="entry name" value="WH_DNA-bd_sf"/>
</dbReference>
<keyword evidence="2" id="KW-0238">DNA-binding</keyword>
<dbReference type="PANTHER" id="PTHR35790">
    <property type="entry name" value="HTH-TYPE TRANSCRIPTIONAL REGULATOR PCHR"/>
    <property type="match status" value="1"/>
</dbReference>
<dbReference type="GO" id="GO:0003677">
    <property type="term" value="F:DNA binding"/>
    <property type="evidence" value="ECO:0007669"/>
    <property type="project" value="UniProtKB-KW"/>
</dbReference>
<dbReference type="EMBL" id="UGTS01000004">
    <property type="protein sequence ID" value="SUC21468.1"/>
    <property type="molecule type" value="Genomic_DNA"/>
</dbReference>
<evidence type="ECO:0000313" key="6">
    <source>
        <dbReference type="Proteomes" id="UP000254191"/>
    </source>
</evidence>
<name>A0A379FJN1_PROMI</name>
<gene>
    <name evidence="5" type="ORF">NCTC11938_02321</name>
</gene>
<dbReference type="Pfam" id="PF01047">
    <property type="entry name" value="MarR"/>
    <property type="match status" value="1"/>
</dbReference>
<dbReference type="InterPro" id="IPR052067">
    <property type="entry name" value="Metal_resp_HTH_trans_reg"/>
</dbReference>
<dbReference type="InterPro" id="IPR000835">
    <property type="entry name" value="HTH_MarR-typ"/>
</dbReference>
<sequence length="158" mass="18371">MTKQQVTTQELLNGLSELLHLKEANNDEGHKKVLAEKGLEHYSLTELHVIHCIGEESMRNLTTISDYMAMTRGAVSKICRRLQSKGAIEKIKLADNQKEIFFILTTEGEKLFHAHELLHQQSQAKWITLFEQYDQNERRAIKRFLADVANRFRHKEKA</sequence>